<dbReference type="Gene3D" id="3.40.50.150">
    <property type="entry name" value="Vaccinia Virus protein VP39"/>
    <property type="match status" value="1"/>
</dbReference>
<dbReference type="InterPro" id="IPR013154">
    <property type="entry name" value="ADH-like_N"/>
</dbReference>
<dbReference type="PROSITE" id="PS00606">
    <property type="entry name" value="KS3_1"/>
    <property type="match status" value="1"/>
</dbReference>
<evidence type="ECO:0000256" key="4">
    <source>
        <dbReference type="ARBA" id="ARBA00022857"/>
    </source>
</evidence>
<dbReference type="InterPro" id="IPR020806">
    <property type="entry name" value="PKS_PP-bd"/>
</dbReference>
<protein>
    <submittedName>
        <fullName evidence="12">Reducing type I polyketide synthase</fullName>
    </submittedName>
</protein>
<keyword evidence="13" id="KW-1185">Reference proteome</keyword>
<keyword evidence="7" id="KW-0012">Acyltransferase</keyword>
<dbReference type="GO" id="GO:0004312">
    <property type="term" value="F:fatty acid synthase activity"/>
    <property type="evidence" value="ECO:0007669"/>
    <property type="project" value="TreeGrafter"/>
</dbReference>
<dbReference type="Gene3D" id="3.40.47.10">
    <property type="match status" value="1"/>
</dbReference>
<feature type="domain" description="Ketosynthase family 3 (KS3)" evidence="10">
    <location>
        <begin position="11"/>
        <end position="437"/>
    </location>
</feature>
<dbReference type="OrthoDB" id="329835at2759"/>
<dbReference type="GO" id="GO:0044550">
    <property type="term" value="P:secondary metabolite biosynthetic process"/>
    <property type="evidence" value="ECO:0007669"/>
    <property type="project" value="TreeGrafter"/>
</dbReference>
<proteinExistence type="predicted"/>
<dbReference type="SMART" id="SM00829">
    <property type="entry name" value="PKS_ER"/>
    <property type="match status" value="1"/>
</dbReference>
<dbReference type="PROSITE" id="PS52019">
    <property type="entry name" value="PKS_MFAS_DH"/>
    <property type="match status" value="1"/>
</dbReference>
<dbReference type="Gene3D" id="3.10.129.110">
    <property type="entry name" value="Polyketide synthase dehydratase"/>
    <property type="match status" value="1"/>
</dbReference>
<dbReference type="InterPro" id="IPR057326">
    <property type="entry name" value="KR_dom"/>
</dbReference>
<dbReference type="InterPro" id="IPR049900">
    <property type="entry name" value="PKS_mFAS_DH"/>
</dbReference>
<dbReference type="SUPFAM" id="SSF51735">
    <property type="entry name" value="NAD(P)-binding Rossmann-fold domains"/>
    <property type="match status" value="2"/>
</dbReference>
<dbReference type="Pfam" id="PF21089">
    <property type="entry name" value="PKS_DH_N"/>
    <property type="match status" value="1"/>
</dbReference>
<evidence type="ECO:0000256" key="2">
    <source>
        <dbReference type="ARBA" id="ARBA00022553"/>
    </source>
</evidence>
<keyword evidence="6" id="KW-0511">Multifunctional enzyme</keyword>
<dbReference type="InterPro" id="IPR009081">
    <property type="entry name" value="PP-bd_ACP"/>
</dbReference>
<keyword evidence="1" id="KW-0596">Phosphopantetheine</keyword>
<evidence type="ECO:0000256" key="1">
    <source>
        <dbReference type="ARBA" id="ARBA00022450"/>
    </source>
</evidence>
<dbReference type="InterPro" id="IPR016039">
    <property type="entry name" value="Thiolase-like"/>
</dbReference>
<dbReference type="Pfam" id="PF13602">
    <property type="entry name" value="ADH_zinc_N_2"/>
    <property type="match status" value="1"/>
</dbReference>
<keyword evidence="4" id="KW-0521">NADP</keyword>
<dbReference type="PROSITE" id="PS50075">
    <property type="entry name" value="CARRIER"/>
    <property type="match status" value="1"/>
</dbReference>
<accession>A0A2V1D5V8</accession>
<keyword evidence="2" id="KW-0597">Phosphoprotein</keyword>
<organism evidence="12 13">
    <name type="scientific">Periconia macrospinosa</name>
    <dbReference type="NCBI Taxonomy" id="97972"/>
    <lineage>
        <taxon>Eukaryota</taxon>
        <taxon>Fungi</taxon>
        <taxon>Dikarya</taxon>
        <taxon>Ascomycota</taxon>
        <taxon>Pezizomycotina</taxon>
        <taxon>Dothideomycetes</taxon>
        <taxon>Pleosporomycetidae</taxon>
        <taxon>Pleosporales</taxon>
        <taxon>Massarineae</taxon>
        <taxon>Periconiaceae</taxon>
        <taxon>Periconia</taxon>
    </lineage>
</organism>
<dbReference type="InterPro" id="IPR006162">
    <property type="entry name" value="Ppantetheine_attach_site"/>
</dbReference>
<dbReference type="Pfam" id="PF02801">
    <property type="entry name" value="Ketoacyl-synt_C"/>
    <property type="match status" value="1"/>
</dbReference>
<dbReference type="GO" id="GO:0006633">
    <property type="term" value="P:fatty acid biosynthetic process"/>
    <property type="evidence" value="ECO:0007669"/>
    <property type="project" value="InterPro"/>
</dbReference>
<dbReference type="InterPro" id="IPR014031">
    <property type="entry name" value="Ketoacyl_synth_C"/>
</dbReference>
<dbReference type="PROSITE" id="PS00012">
    <property type="entry name" value="PHOSPHOPANTETHEINE"/>
    <property type="match status" value="1"/>
</dbReference>
<dbReference type="FunFam" id="3.40.50.720:FF:000209">
    <property type="entry name" value="Polyketide synthase Pks12"/>
    <property type="match status" value="1"/>
</dbReference>
<dbReference type="Gene3D" id="1.10.1200.10">
    <property type="entry name" value="ACP-like"/>
    <property type="match status" value="1"/>
</dbReference>
<feature type="region of interest" description="N-terminal hotdog fold" evidence="8">
    <location>
        <begin position="976"/>
        <end position="1110"/>
    </location>
</feature>
<dbReference type="GO" id="GO:0004315">
    <property type="term" value="F:3-oxoacyl-[acyl-carrier-protein] synthase activity"/>
    <property type="evidence" value="ECO:0007669"/>
    <property type="project" value="InterPro"/>
</dbReference>
<dbReference type="PANTHER" id="PTHR43775">
    <property type="entry name" value="FATTY ACID SYNTHASE"/>
    <property type="match status" value="1"/>
</dbReference>
<evidence type="ECO:0000256" key="6">
    <source>
        <dbReference type="ARBA" id="ARBA00023268"/>
    </source>
</evidence>
<dbReference type="SMART" id="SM00827">
    <property type="entry name" value="PKS_AT"/>
    <property type="match status" value="1"/>
</dbReference>
<dbReference type="Gene3D" id="3.40.366.10">
    <property type="entry name" value="Malonyl-Coenzyme A Acyl Carrier Protein, domain 2"/>
    <property type="match status" value="1"/>
</dbReference>
<evidence type="ECO:0000256" key="7">
    <source>
        <dbReference type="ARBA" id="ARBA00023315"/>
    </source>
</evidence>
<dbReference type="SUPFAM" id="SSF52151">
    <property type="entry name" value="FabD/lysophospholipase-like"/>
    <property type="match status" value="1"/>
</dbReference>
<dbReference type="InterPro" id="IPR032821">
    <property type="entry name" value="PKS_assoc"/>
</dbReference>
<keyword evidence="5" id="KW-0560">Oxidoreductase</keyword>
<feature type="active site" description="Proton donor; for dehydratase activity" evidence="8">
    <location>
        <position position="1199"/>
    </location>
</feature>
<dbReference type="InterPro" id="IPR050091">
    <property type="entry name" value="PKS_NRPS_Biosynth_Enz"/>
</dbReference>
<gene>
    <name evidence="12" type="ORF">DM02DRAFT_696181</name>
</gene>
<dbReference type="CDD" id="cd02440">
    <property type="entry name" value="AdoMet_MTases"/>
    <property type="match status" value="1"/>
</dbReference>
<dbReference type="InterPro" id="IPR020841">
    <property type="entry name" value="PKS_Beta-ketoAc_synthase_dom"/>
</dbReference>
<dbReference type="GO" id="GO:0031177">
    <property type="term" value="F:phosphopantetheine binding"/>
    <property type="evidence" value="ECO:0007669"/>
    <property type="project" value="InterPro"/>
</dbReference>
<feature type="region of interest" description="C-terminal hotdog fold" evidence="8">
    <location>
        <begin position="1139"/>
        <end position="1290"/>
    </location>
</feature>
<dbReference type="Pfam" id="PF16197">
    <property type="entry name" value="KAsynt_C_assoc"/>
    <property type="match status" value="1"/>
</dbReference>
<dbReference type="InterPro" id="IPR013968">
    <property type="entry name" value="PKS_KR"/>
</dbReference>
<dbReference type="SMART" id="SM00823">
    <property type="entry name" value="PKS_PP"/>
    <property type="match status" value="1"/>
</dbReference>
<dbReference type="SUPFAM" id="SSF55048">
    <property type="entry name" value="Probable ACP-binding domain of malonyl-CoA ACP transacylase"/>
    <property type="match status" value="1"/>
</dbReference>
<evidence type="ECO:0000259" key="9">
    <source>
        <dbReference type="PROSITE" id="PS50075"/>
    </source>
</evidence>
<dbReference type="SMART" id="SM00822">
    <property type="entry name" value="PKS_KR"/>
    <property type="match status" value="1"/>
</dbReference>
<evidence type="ECO:0000313" key="12">
    <source>
        <dbReference type="EMBL" id="PVH93388.1"/>
    </source>
</evidence>
<dbReference type="InterPro" id="IPR020843">
    <property type="entry name" value="ER"/>
</dbReference>
<dbReference type="SUPFAM" id="SSF47336">
    <property type="entry name" value="ACP-like"/>
    <property type="match status" value="1"/>
</dbReference>
<feature type="active site" description="Proton acceptor; for dehydratase activity" evidence="8">
    <location>
        <position position="1007"/>
    </location>
</feature>
<dbReference type="SUPFAM" id="SSF53335">
    <property type="entry name" value="S-adenosyl-L-methionine-dependent methyltransferases"/>
    <property type="match status" value="1"/>
</dbReference>
<dbReference type="GO" id="GO:1901336">
    <property type="term" value="P:lactone biosynthetic process"/>
    <property type="evidence" value="ECO:0007669"/>
    <property type="project" value="UniProtKB-ARBA"/>
</dbReference>
<dbReference type="InterPro" id="IPR020807">
    <property type="entry name" value="PKS_DH"/>
</dbReference>
<dbReference type="InterPro" id="IPR014043">
    <property type="entry name" value="Acyl_transferase_dom"/>
</dbReference>
<dbReference type="InterPro" id="IPR001227">
    <property type="entry name" value="Ac_transferase_dom_sf"/>
</dbReference>
<evidence type="ECO:0000313" key="13">
    <source>
        <dbReference type="Proteomes" id="UP000244855"/>
    </source>
</evidence>
<dbReference type="InterPro" id="IPR042104">
    <property type="entry name" value="PKS_dehydratase_sf"/>
</dbReference>
<feature type="domain" description="Carrier" evidence="9">
    <location>
        <begin position="2498"/>
        <end position="2575"/>
    </location>
</feature>
<dbReference type="Pfam" id="PF08240">
    <property type="entry name" value="ADH_N"/>
    <property type="match status" value="1"/>
</dbReference>
<dbReference type="InterPro" id="IPR014030">
    <property type="entry name" value="Ketoacyl_synth_N"/>
</dbReference>
<dbReference type="InterPro" id="IPR016035">
    <property type="entry name" value="Acyl_Trfase/lysoPLipase"/>
</dbReference>
<dbReference type="InterPro" id="IPR011032">
    <property type="entry name" value="GroES-like_sf"/>
</dbReference>
<dbReference type="STRING" id="97972.A0A2V1D5V8"/>
<evidence type="ECO:0000256" key="3">
    <source>
        <dbReference type="ARBA" id="ARBA00022679"/>
    </source>
</evidence>
<dbReference type="InterPro" id="IPR029063">
    <property type="entry name" value="SAM-dependent_MTases_sf"/>
</dbReference>
<dbReference type="InterPro" id="IPR018201">
    <property type="entry name" value="Ketoacyl_synth_AS"/>
</dbReference>
<evidence type="ECO:0000256" key="5">
    <source>
        <dbReference type="ARBA" id="ARBA00023002"/>
    </source>
</evidence>
<dbReference type="Pfam" id="PF00109">
    <property type="entry name" value="ketoacyl-synt"/>
    <property type="match status" value="1"/>
</dbReference>
<dbReference type="Pfam" id="PF23297">
    <property type="entry name" value="ACP_SdgA_C"/>
    <property type="match status" value="1"/>
</dbReference>
<dbReference type="PROSITE" id="PS52004">
    <property type="entry name" value="KS3_2"/>
    <property type="match status" value="1"/>
</dbReference>
<dbReference type="EMBL" id="KZ805593">
    <property type="protein sequence ID" value="PVH93388.1"/>
    <property type="molecule type" value="Genomic_DNA"/>
</dbReference>
<evidence type="ECO:0000256" key="8">
    <source>
        <dbReference type="PROSITE-ProRule" id="PRU01363"/>
    </source>
</evidence>
<feature type="domain" description="PKS/mFAS DH" evidence="11">
    <location>
        <begin position="976"/>
        <end position="1290"/>
    </location>
</feature>
<dbReference type="PANTHER" id="PTHR43775:SF29">
    <property type="entry name" value="ASPERFURANONE POLYKETIDE SYNTHASE AFOG-RELATED"/>
    <property type="match status" value="1"/>
</dbReference>
<dbReference type="SMART" id="SM00825">
    <property type="entry name" value="PKS_KS"/>
    <property type="match status" value="1"/>
</dbReference>
<dbReference type="Gene3D" id="3.40.50.720">
    <property type="entry name" value="NAD(P)-binding Rossmann-like Domain"/>
    <property type="match status" value="2"/>
</dbReference>
<dbReference type="Gene3D" id="3.90.180.10">
    <property type="entry name" value="Medium-chain alcohol dehydrogenases, catalytic domain"/>
    <property type="match status" value="1"/>
</dbReference>
<dbReference type="CDD" id="cd05274">
    <property type="entry name" value="KR_FAS_SDR_x"/>
    <property type="match status" value="1"/>
</dbReference>
<dbReference type="Pfam" id="PF00698">
    <property type="entry name" value="Acyl_transf_1"/>
    <property type="match status" value="1"/>
</dbReference>
<dbReference type="InterPro" id="IPR036291">
    <property type="entry name" value="NAD(P)-bd_dom_sf"/>
</dbReference>
<dbReference type="InterPro" id="IPR036736">
    <property type="entry name" value="ACP-like_sf"/>
</dbReference>
<dbReference type="SUPFAM" id="SSF53901">
    <property type="entry name" value="Thiolase-like"/>
    <property type="match status" value="1"/>
</dbReference>
<reference evidence="12 13" key="1">
    <citation type="journal article" date="2018" name="Sci. Rep.">
        <title>Comparative genomics provides insights into the lifestyle and reveals functional heterogeneity of dark septate endophytic fungi.</title>
        <authorList>
            <person name="Knapp D.G."/>
            <person name="Nemeth J.B."/>
            <person name="Barry K."/>
            <person name="Hainaut M."/>
            <person name="Henrissat B."/>
            <person name="Johnson J."/>
            <person name="Kuo A."/>
            <person name="Lim J.H.P."/>
            <person name="Lipzen A."/>
            <person name="Nolan M."/>
            <person name="Ohm R.A."/>
            <person name="Tamas L."/>
            <person name="Grigoriev I.V."/>
            <person name="Spatafora J.W."/>
            <person name="Nagy L.G."/>
            <person name="Kovacs G.M."/>
        </authorList>
    </citation>
    <scope>NUCLEOTIDE SEQUENCE [LARGE SCALE GENOMIC DNA]</scope>
    <source>
        <strain evidence="12 13">DSE2036</strain>
    </source>
</reference>
<dbReference type="Pfam" id="PF08659">
    <property type="entry name" value="KR"/>
    <property type="match status" value="1"/>
</dbReference>
<evidence type="ECO:0000259" key="11">
    <source>
        <dbReference type="PROSITE" id="PS52019"/>
    </source>
</evidence>
<sequence length="2581" mass="284374">MASSNSQPVLREPISIIGMSYVFPDGASSDDIFWEMLMEKRNATTEFPKDRINIDAFHSAEQRRQGSIATRKANFLRKDISRFDASFFGISMQEAASMDPQHRILLETTYHALENAGLTLEDVAGSKASVHVGCFTTDYSSYLWRDAQQIPKYSATGGAASILSNRLSWFFDLRGSSMTIDTACSSSMVALDLACEGLWNGTSDLAIVCGANLIFSPELNIALSNMAFLSPDGKCFSFDHRANGYARGEGFAALVLKRQSDVNGGDSVRALIRSTATNEDGRTQGGITQPSKEMQIRLIREAYEKAGMDINCTTYFEAHGTGTSVGDPIEASAIGECFGRWRTPKNPLYVGSVKSNIGHLEGTSGLAGVVKTVLALEKATIPPNATLEQVNPAIDHEFYNIRFPMEPVSWPSPGTLRIASVNSFGFGGSNAHVILQRHDFEGTQNGFHAVVNRESHANGSHVSNGCPTGGNGDSAGETYPFHPRLLIYSASDTHGPTRQSELDSQYLARLSKEQFSNVLDDFSYTRNCRRSRLAWKSYAVVSSLSDVKNLKNLISEPERSSNENLNLGFVFTGQGAQWAGMGRELFQYMAFAESVKLSEKALVKQGCFWNLKDILRCDSTEASFDDPAYSQTLTTVVQIGLVDLLEAVGVRPYSVVGHSSGEIAAAYAAGHLSQESAVIVSYHRGQLASRLTAEATEKHTMMAVGLSAHETLNAALLFQNEHPDAGFVAKSVTISCINSPKSVTVSGPNSQLDLLSAGLKRTGVFHRKLRVGLGYHSPQMNAIAQEYSSRLRNLAPGTRKVRGTAMVSSVNNKIISTEVVCKDEYWVNNMILPVRFSDAIAASCSNLAPESDVKMLDLGHKNILHTDGFLEIGPHAALRAPTEESFTKALGNRKFLYSSALVRNHSAAETFLRAIGELICAGFKIDPYKITSLSAESLGSPSLLVNIPPYPFDHSVSHWEESRTNAEFRFRKHPPHDLIGTQIEHNSLESKWRLIVREDELPWIREHKVNGAISYPASGMLAMAIEATKQHLHDRLPIGFILEDVEFIAPIVISPESASSGVEVQITLASSSGSEVRTNADFRFRIFMVKARGSWEEVCRGNIRGDSGRIVSDVDQGRECAAALQKIRTDFNRALQLGGNRFSKDEFYQQIAQRTGLDYGPTFQLLQDITMPELGQSVALLQPHVAPCSPHVIHPTSLDGVFQLSFAALDMVNFSDFPTMVPSRLDRLWIAIEGAGHDGNGVIERVHTRGESLSSRTAVVNSVVLSGEEAKMQVQIEGLQLTAVSSPEKSKTLDDADHIGHHMIWNVDLDRMKGVEIGKYLEEGRDATNESREWADNMDLMLFSFAAMSLKEIQDMRRSITPPLQEYAKWLQERLDTFLSTTIHDGIHTTLHDKNRLHSLYPKVRPTAVADLYILVGENLTQILLGEIDPLALLFKDETLMSDFYRDLIHRSSALVPLGRYVNSLVHKWPALRFLEIGAGTGALSVTLLDIMNNNEAGTRYESYTFTDISPSFFEKAQTLLKCHEDRLHYNMLNIEEDPEAQGFSGQKYDVIVADNVFHATADLSVTLKNVKKLLNPGGKLLIKEMTTGMKVITGFFSGVLPGWWRSTEDYRIAQRSPVISEQQWDSLLKASGFSGTEFIVRDFADQRCHCWSFMVTTLMDVETNGIHSHNESSACQSPLIILDSTLPLQQQAAEIIGKELGVPQCNFRSHNEILPAEEASKQDYILLSPLDGNLFWELSPSFLKAMQNIMSNAAKVIWVTGGGGTAPASPNFGIANGLLRVIRQENNQVNLISVSLDIASSATSIGQSALRLIADVYKSKDLETEYLEMDGRLCINRLVTARAIDQHVFSQLERPIIMQQIGDKSLKLHVKVPGLLDTIEFREDIDVAQRPGPDEVLIAVKSIGIIFKDCLTMLGRVNSDIMGSEIAGVILEAGINTEFSVGDRVVACALDSYRTVLRMSKEMVVKIPEHMSFNEAASYPTAFCTALYCLKHIARLRKDESVLIHAAAGGTGQAAVQIALHAGATVFATVGSLHKKTLLMERYKIPGDHIFYSRDDSFVYGVTRMTGGKGVDVVLNSTSGRLLESTWNVVAPFGRFVEIGRKDVDTHGKLSMYPFIRNLTFTCVDLTMVLQQNVQLTRQLLREVMEMSRSGEICPIDPIQSFNIPDAENAFRFMQSGKSSGKIVLEIDKSHFLPIIRAGTPEYMFSKDASYVVAGGLGGIGRRITNWLVERGARNVIILSRSGGEGSSRATQLVETLRAAGVNIRLPKCDISDTCSLQQALDSCNDMPIIRGCFHAAMAISDSTFDRLTIENWRECTSSKVQGSWNLHSILPSGMDFFIMLSSACGIFGNAGQGSYASGNTYLDALARYRVSIGEKAIALDLGILLEEGYVANTENVMTKLMRLHLLAPMALDKLFAIFDYYCNTNTAYSVQESQICMGFELPADTKRRGRDVHTTMTTPQFRHMHQIQSSDQLRLTSNTQTKNFRNLFIEAPSMTEARELATQALQVKMSRILGLPLTTIELDNSLDSYGVDSLVALELRNWMTKEMGAEVAVFELLGGTSIREIGGIVAAKSTLKRKS</sequence>
<dbReference type="Pfam" id="PF08242">
    <property type="entry name" value="Methyltransf_12"/>
    <property type="match status" value="1"/>
</dbReference>
<evidence type="ECO:0000259" key="10">
    <source>
        <dbReference type="PROSITE" id="PS52004"/>
    </source>
</evidence>
<dbReference type="SMART" id="SM00826">
    <property type="entry name" value="PKS_DH"/>
    <property type="match status" value="1"/>
</dbReference>
<dbReference type="GO" id="GO:0016491">
    <property type="term" value="F:oxidoreductase activity"/>
    <property type="evidence" value="ECO:0007669"/>
    <property type="project" value="UniProtKB-KW"/>
</dbReference>
<dbReference type="SUPFAM" id="SSF50129">
    <property type="entry name" value="GroES-like"/>
    <property type="match status" value="1"/>
</dbReference>
<dbReference type="InterPro" id="IPR049552">
    <property type="entry name" value="PKS_DH_N"/>
</dbReference>
<dbReference type="Proteomes" id="UP000244855">
    <property type="component" value="Unassembled WGS sequence"/>
</dbReference>
<dbReference type="InterPro" id="IPR016036">
    <property type="entry name" value="Malonyl_transacylase_ACP-bd"/>
</dbReference>
<dbReference type="InterPro" id="IPR013217">
    <property type="entry name" value="Methyltransf_12"/>
</dbReference>
<dbReference type="Pfam" id="PF14765">
    <property type="entry name" value="PS-DH"/>
    <property type="match status" value="1"/>
</dbReference>
<dbReference type="InterPro" id="IPR049551">
    <property type="entry name" value="PKS_DH_C"/>
</dbReference>
<keyword evidence="3" id="KW-0808">Transferase</keyword>
<name>A0A2V1D5V8_9PLEO</name>
<dbReference type="CDD" id="cd00833">
    <property type="entry name" value="PKS"/>
    <property type="match status" value="1"/>
</dbReference>
<dbReference type="CDD" id="cd05195">
    <property type="entry name" value="enoyl_red"/>
    <property type="match status" value="1"/>
</dbReference>